<evidence type="ECO:0000259" key="8">
    <source>
        <dbReference type="Pfam" id="PF00905"/>
    </source>
</evidence>
<comment type="catalytic activity">
    <reaction evidence="1">
        <text>a beta-lactam + H2O = a substituted beta-amino acid</text>
        <dbReference type="Rhea" id="RHEA:20401"/>
        <dbReference type="ChEBI" id="CHEBI:15377"/>
        <dbReference type="ChEBI" id="CHEBI:35627"/>
        <dbReference type="ChEBI" id="CHEBI:140347"/>
        <dbReference type="EC" id="3.5.2.6"/>
    </reaction>
</comment>
<evidence type="ECO:0000256" key="4">
    <source>
        <dbReference type="ARBA" id="ARBA00022729"/>
    </source>
</evidence>
<dbReference type="GO" id="GO:0046677">
    <property type="term" value="P:response to antibiotic"/>
    <property type="evidence" value="ECO:0007669"/>
    <property type="project" value="UniProtKB-KW"/>
</dbReference>
<dbReference type="SUPFAM" id="SSF56601">
    <property type="entry name" value="beta-lactamase/transpeptidase-like"/>
    <property type="match status" value="1"/>
</dbReference>
<keyword evidence="4" id="KW-0732">Signal</keyword>
<accession>A0A9D1JZS8</accession>
<keyword evidence="7" id="KW-1133">Transmembrane helix</keyword>
<comment type="caution">
    <text evidence="9">The sequence shown here is derived from an EMBL/GenBank/DDBJ whole genome shotgun (WGS) entry which is preliminary data.</text>
</comment>
<name>A0A9D1JZS8_9FIRM</name>
<dbReference type="GO" id="GO:0008800">
    <property type="term" value="F:beta-lactamase activity"/>
    <property type="evidence" value="ECO:0007669"/>
    <property type="project" value="UniProtKB-EC"/>
</dbReference>
<dbReference type="Pfam" id="PF00905">
    <property type="entry name" value="Transpeptidase"/>
    <property type="match status" value="1"/>
</dbReference>
<keyword evidence="6" id="KW-0046">Antibiotic resistance</keyword>
<dbReference type="PANTHER" id="PTHR30627:SF6">
    <property type="entry name" value="BETA-LACTAMASE YBXI-RELATED"/>
    <property type="match status" value="1"/>
</dbReference>
<gene>
    <name evidence="9" type="ORF">IAB51_00640</name>
</gene>
<evidence type="ECO:0000256" key="6">
    <source>
        <dbReference type="ARBA" id="ARBA00023251"/>
    </source>
</evidence>
<dbReference type="GO" id="GO:0071555">
    <property type="term" value="P:cell wall organization"/>
    <property type="evidence" value="ECO:0007669"/>
    <property type="project" value="TreeGrafter"/>
</dbReference>
<dbReference type="EC" id="3.5.2.6" evidence="3"/>
<evidence type="ECO:0000313" key="10">
    <source>
        <dbReference type="Proteomes" id="UP000824002"/>
    </source>
</evidence>
<dbReference type="GO" id="GO:0005886">
    <property type="term" value="C:plasma membrane"/>
    <property type="evidence" value="ECO:0007669"/>
    <property type="project" value="TreeGrafter"/>
</dbReference>
<dbReference type="SUPFAM" id="SSF56519">
    <property type="entry name" value="Penicillin binding protein dimerisation domain"/>
    <property type="match status" value="1"/>
</dbReference>
<dbReference type="InterPro" id="IPR001460">
    <property type="entry name" value="PCN-bd_Tpept"/>
</dbReference>
<proteinExistence type="inferred from homology"/>
<dbReference type="Gene3D" id="3.40.710.10">
    <property type="entry name" value="DD-peptidase/beta-lactamase superfamily"/>
    <property type="match status" value="1"/>
</dbReference>
<feature type="transmembrane region" description="Helical" evidence="7">
    <location>
        <begin position="12"/>
        <end position="30"/>
    </location>
</feature>
<dbReference type="Proteomes" id="UP000824002">
    <property type="component" value="Unassembled WGS sequence"/>
</dbReference>
<comment type="similarity">
    <text evidence="2">Belongs to the class-D beta-lactamase family.</text>
</comment>
<reference evidence="9" key="1">
    <citation type="submission" date="2020-10" db="EMBL/GenBank/DDBJ databases">
        <authorList>
            <person name="Gilroy R."/>
        </authorList>
    </citation>
    <scope>NUCLEOTIDE SEQUENCE</scope>
    <source>
        <strain evidence="9">CHK199-13235</strain>
    </source>
</reference>
<evidence type="ECO:0000256" key="7">
    <source>
        <dbReference type="SAM" id="Phobius"/>
    </source>
</evidence>
<feature type="domain" description="Penicillin-binding protein transpeptidase" evidence="8">
    <location>
        <begin position="224"/>
        <end position="531"/>
    </location>
</feature>
<protein>
    <recommendedName>
        <fullName evidence="3">beta-lactamase</fullName>
        <ecNumber evidence="3">3.5.2.6</ecNumber>
    </recommendedName>
</protein>
<evidence type="ECO:0000256" key="3">
    <source>
        <dbReference type="ARBA" id="ARBA00012865"/>
    </source>
</evidence>
<evidence type="ECO:0000256" key="2">
    <source>
        <dbReference type="ARBA" id="ARBA00007898"/>
    </source>
</evidence>
<keyword evidence="7" id="KW-0812">Transmembrane</keyword>
<organism evidence="9 10">
    <name type="scientific">Candidatus Merdivicinus excrementipullorum</name>
    <dbReference type="NCBI Taxonomy" id="2840867"/>
    <lineage>
        <taxon>Bacteria</taxon>
        <taxon>Bacillati</taxon>
        <taxon>Bacillota</taxon>
        <taxon>Clostridia</taxon>
        <taxon>Eubacteriales</taxon>
        <taxon>Oscillospiraceae</taxon>
        <taxon>Oscillospiraceae incertae sedis</taxon>
        <taxon>Candidatus Merdivicinus</taxon>
    </lineage>
</organism>
<dbReference type="GO" id="GO:0008658">
    <property type="term" value="F:penicillin binding"/>
    <property type="evidence" value="ECO:0007669"/>
    <property type="project" value="InterPro"/>
</dbReference>
<keyword evidence="5" id="KW-0378">Hydrolase</keyword>
<reference evidence="9" key="2">
    <citation type="journal article" date="2021" name="PeerJ">
        <title>Extensive microbial diversity within the chicken gut microbiome revealed by metagenomics and culture.</title>
        <authorList>
            <person name="Gilroy R."/>
            <person name="Ravi A."/>
            <person name="Getino M."/>
            <person name="Pursley I."/>
            <person name="Horton D.L."/>
            <person name="Alikhan N.F."/>
            <person name="Baker D."/>
            <person name="Gharbi K."/>
            <person name="Hall N."/>
            <person name="Watson M."/>
            <person name="Adriaenssens E.M."/>
            <person name="Foster-Nyarko E."/>
            <person name="Jarju S."/>
            <person name="Secka A."/>
            <person name="Antonio M."/>
            <person name="Oren A."/>
            <person name="Chaudhuri R.R."/>
            <person name="La Ragione R."/>
            <person name="Hildebrand F."/>
            <person name="Pallen M.J."/>
        </authorList>
    </citation>
    <scope>NUCLEOTIDE SEQUENCE</scope>
    <source>
        <strain evidence="9">CHK199-13235</strain>
    </source>
</reference>
<dbReference type="InterPro" id="IPR050515">
    <property type="entry name" value="Beta-lactam/transpept"/>
</dbReference>
<dbReference type="InterPro" id="IPR036138">
    <property type="entry name" value="PBP_dimer_sf"/>
</dbReference>
<keyword evidence="7" id="KW-0472">Membrane</keyword>
<dbReference type="PANTHER" id="PTHR30627">
    <property type="entry name" value="PEPTIDOGLYCAN D,D-TRANSPEPTIDASE"/>
    <property type="match status" value="1"/>
</dbReference>
<dbReference type="AlphaFoldDB" id="A0A9D1JZS8"/>
<sequence>MKPGKLGLPGRAVAVFSAFAAAFTGLYLRVGYLSQSPELLEAAAQQKKYNLTISKTRGAIYDCNYTPMADTRQETVYAVMPSTENLLPVLEAVPVSRRTAVSEQFRTGKPFLLRDAEGLDTPGVGEYSVPIRTDSPQLAPHIIGYLDDAGHGVTGIEKSYDEYLASFEEETQAVYQLDGLGRGISGLSPEIREAAPVKAGVVLSIDANIQKIVENAGSKGLEKGAIVVMDPYTGEIKAMASFPSYRPDNLAQAVTDSENTPLINRALLPYSVGSTFKVVTASAALEQDFPLDQIYECTGQIDVSGQIFRCHRRSGHGEVDMVDAMMKSCNPYFIQLGLKIGGTSLLEMAKRFGFGEALPLAQGISGSAGTLPGETDLQNPAEVANLSFGQGLLTASPLQVTRMMAAAANGGVLVQPRLVLGTTPDGQTLERDADVPSRQILSPEIAAQIQAFLIHCVMVEEEQHALPGNVSAGGKTATAQTGRFDENGDELEHGWFSGFFPAENPRYVVTVLAENSGFGNDTAAPVFAEIAEEISARGW</sequence>
<dbReference type="EMBL" id="DVJP01000009">
    <property type="protein sequence ID" value="HIS75293.1"/>
    <property type="molecule type" value="Genomic_DNA"/>
</dbReference>
<dbReference type="InterPro" id="IPR012338">
    <property type="entry name" value="Beta-lactam/transpept-like"/>
</dbReference>
<evidence type="ECO:0000256" key="5">
    <source>
        <dbReference type="ARBA" id="ARBA00022801"/>
    </source>
</evidence>
<dbReference type="Gene3D" id="3.90.1310.10">
    <property type="entry name" value="Penicillin-binding protein 2a (Domain 2)"/>
    <property type="match status" value="1"/>
</dbReference>
<evidence type="ECO:0000313" key="9">
    <source>
        <dbReference type="EMBL" id="HIS75293.1"/>
    </source>
</evidence>
<evidence type="ECO:0000256" key="1">
    <source>
        <dbReference type="ARBA" id="ARBA00001526"/>
    </source>
</evidence>